<dbReference type="HOGENOM" id="CLU_062611_0_0_10"/>
<dbReference type="RefSeq" id="WP_014798199.1">
    <property type="nucleotide sequence ID" value="NC_018018.1"/>
</dbReference>
<evidence type="ECO:0000313" key="2">
    <source>
        <dbReference type="Proteomes" id="UP000006054"/>
    </source>
</evidence>
<dbReference type="eggNOG" id="COG0810">
    <property type="taxonomic scope" value="Bacteria"/>
</dbReference>
<dbReference type="Proteomes" id="UP000006054">
    <property type="component" value="Chromosome"/>
</dbReference>
<dbReference type="AlphaFoldDB" id="I4ALC7"/>
<organism evidence="1 2">
    <name type="scientific">Bernardetia litoralis (strain ATCC 23117 / DSM 6794 / NBRC 15988 / NCIMB 1366 / Fx l1 / Sio-4)</name>
    <name type="common">Flexibacter litoralis</name>
    <dbReference type="NCBI Taxonomy" id="880071"/>
    <lineage>
        <taxon>Bacteria</taxon>
        <taxon>Pseudomonadati</taxon>
        <taxon>Bacteroidota</taxon>
        <taxon>Cytophagia</taxon>
        <taxon>Cytophagales</taxon>
        <taxon>Bernardetiaceae</taxon>
        <taxon>Bernardetia</taxon>
    </lineage>
</organism>
<dbReference type="KEGG" id="fli:Fleli_2394"/>
<name>I4ALC7_BERLS</name>
<proteinExistence type="predicted"/>
<keyword evidence="2" id="KW-1185">Reference proteome</keyword>
<evidence type="ECO:0000313" key="1">
    <source>
        <dbReference type="EMBL" id="AFM04762.1"/>
    </source>
</evidence>
<gene>
    <name evidence="1" type="ordered locus">Fleli_2394</name>
</gene>
<accession>I4ALC7</accession>
<dbReference type="STRING" id="880071.Fleli_2394"/>
<dbReference type="OrthoDB" id="1100725at2"/>
<sequence length="442" mass="50580">MASKLNNNAVLAYAESFAKAVCSDFFAKHERITGSQLTDFCGIKQINLFIIKILFENWQTDNAKIKSPFFDYENPEIKALLEKLMNMLSRNISIDETTFEKLVTQSVADTIQLLLAPYVFYEQEIQKLAQNGNTIRVNEEFKPALKYVKTHKVLFEQIVRGLEEKSDAGMISITKAIDTIGNIVDNNVEYDDPKTVLRQLGDIVPLKIQEFVTFTDQSQQAKKVEEKAPEPTITPKVTSQKEEMKSFFDTSFEEDEKTPQFAPSEVTYIEKKSKSVAKSIEKKVQETQKKDTPLFKSYKRDEVVEESNSYSAPHFMSEDKKNGNPVVTNSVAPKQAETAKTPTFADKYTTGTDADAPTFADRFKPSGKTIKELITLNQKFVFTKKLFGNNQDELENALTAIDSCATHKEAIMFLKNNYIMKYDWNFQNDEVKEFWELVELRF</sequence>
<reference evidence="2" key="1">
    <citation type="submission" date="2012-06" db="EMBL/GenBank/DDBJ databases">
        <title>The complete genome of Flexibacter litoralis DSM 6794.</title>
        <authorList>
            <person name="Lucas S."/>
            <person name="Copeland A."/>
            <person name="Lapidus A."/>
            <person name="Glavina del Rio T."/>
            <person name="Dalin E."/>
            <person name="Tice H."/>
            <person name="Bruce D."/>
            <person name="Goodwin L."/>
            <person name="Pitluck S."/>
            <person name="Peters L."/>
            <person name="Ovchinnikova G."/>
            <person name="Lu M."/>
            <person name="Kyrpides N."/>
            <person name="Mavromatis K."/>
            <person name="Ivanova N."/>
            <person name="Brettin T."/>
            <person name="Detter J.C."/>
            <person name="Han C."/>
            <person name="Larimer F."/>
            <person name="Land M."/>
            <person name="Hauser L."/>
            <person name="Markowitz V."/>
            <person name="Cheng J.-F."/>
            <person name="Hugenholtz P."/>
            <person name="Woyke T."/>
            <person name="Wu D."/>
            <person name="Spring S."/>
            <person name="Lang E."/>
            <person name="Kopitz M."/>
            <person name="Brambilla E."/>
            <person name="Klenk H.-P."/>
            <person name="Eisen J.A."/>
        </authorList>
    </citation>
    <scope>NUCLEOTIDE SEQUENCE [LARGE SCALE GENOMIC DNA]</scope>
    <source>
        <strain evidence="2">ATCC 23117 / DSM 6794 / NBRC 15988 / NCIMB 1366 / Sio-4</strain>
    </source>
</reference>
<dbReference type="EMBL" id="CP003345">
    <property type="protein sequence ID" value="AFM04762.1"/>
    <property type="molecule type" value="Genomic_DNA"/>
</dbReference>
<protein>
    <submittedName>
        <fullName evidence="1">Uncharacterized protein</fullName>
    </submittedName>
</protein>